<proteinExistence type="predicted"/>
<dbReference type="GO" id="GO:0000467">
    <property type="term" value="P:exonucleolytic trimming to generate mature 3'-end of 5.8S rRNA from tricistronic rRNA transcript (SSU-rRNA, 5.8S rRNA, LSU-rRNA)"/>
    <property type="evidence" value="ECO:0007669"/>
    <property type="project" value="InterPro"/>
</dbReference>
<dbReference type="GO" id="GO:0071036">
    <property type="term" value="P:nuclear polyadenylation-dependent snoRNA catabolic process"/>
    <property type="evidence" value="ECO:0007669"/>
    <property type="project" value="TreeGrafter"/>
</dbReference>
<dbReference type="AlphaFoldDB" id="A0A9W7E3J2"/>
<protein>
    <recommendedName>
        <fullName evidence="1">3'-5' exonuclease domain-containing protein</fullName>
    </recommendedName>
</protein>
<dbReference type="GO" id="GO:0071039">
    <property type="term" value="P:nuclear polyadenylation-dependent CUT catabolic process"/>
    <property type="evidence" value="ECO:0007669"/>
    <property type="project" value="TreeGrafter"/>
</dbReference>
<dbReference type="Pfam" id="PF01612">
    <property type="entry name" value="DNA_pol_A_exo1"/>
    <property type="match status" value="1"/>
</dbReference>
<dbReference type="GO" id="GO:0000176">
    <property type="term" value="C:nuclear exosome (RNase complex)"/>
    <property type="evidence" value="ECO:0007669"/>
    <property type="project" value="TreeGrafter"/>
</dbReference>
<organism evidence="2 3">
    <name type="scientific">Triparma retinervis</name>
    <dbReference type="NCBI Taxonomy" id="2557542"/>
    <lineage>
        <taxon>Eukaryota</taxon>
        <taxon>Sar</taxon>
        <taxon>Stramenopiles</taxon>
        <taxon>Ochrophyta</taxon>
        <taxon>Bolidophyceae</taxon>
        <taxon>Parmales</taxon>
        <taxon>Triparmaceae</taxon>
        <taxon>Triparma</taxon>
    </lineage>
</organism>
<dbReference type="SMART" id="SM00474">
    <property type="entry name" value="35EXOc"/>
    <property type="match status" value="1"/>
</dbReference>
<reference evidence="2" key="1">
    <citation type="submission" date="2022-07" db="EMBL/GenBank/DDBJ databases">
        <title>Genome analysis of Parmales, a sister group of diatoms, reveals the evolutionary specialization of diatoms from phago-mixotrophs to photoautotrophs.</title>
        <authorList>
            <person name="Ban H."/>
            <person name="Sato S."/>
            <person name="Yoshikawa S."/>
            <person name="Kazumasa Y."/>
            <person name="Nakamura Y."/>
            <person name="Ichinomiya M."/>
            <person name="Saitoh K."/>
            <person name="Sato N."/>
            <person name="Blanc-Mathieu R."/>
            <person name="Endo H."/>
            <person name="Kuwata A."/>
            <person name="Ogata H."/>
        </authorList>
    </citation>
    <scope>NUCLEOTIDE SEQUENCE</scope>
</reference>
<dbReference type="Gene3D" id="3.30.1370.50">
    <property type="entry name" value="R3H-like domain"/>
    <property type="match status" value="1"/>
</dbReference>
<name>A0A9W7E3J2_9STRA</name>
<dbReference type="Proteomes" id="UP001165082">
    <property type="component" value="Unassembled WGS sequence"/>
</dbReference>
<dbReference type="InterPro" id="IPR045092">
    <property type="entry name" value="Rrp6-like"/>
</dbReference>
<dbReference type="EMBL" id="BRXZ01002519">
    <property type="protein sequence ID" value="GMH63950.1"/>
    <property type="molecule type" value="Genomic_DNA"/>
</dbReference>
<dbReference type="GO" id="GO:0071038">
    <property type="term" value="P:TRAMP-dependent tRNA surveillance pathway"/>
    <property type="evidence" value="ECO:0007669"/>
    <property type="project" value="TreeGrafter"/>
</dbReference>
<evidence type="ECO:0000313" key="2">
    <source>
        <dbReference type="EMBL" id="GMH63950.1"/>
    </source>
</evidence>
<dbReference type="PANTHER" id="PTHR12124:SF47">
    <property type="entry name" value="EXOSOME COMPONENT 10"/>
    <property type="match status" value="1"/>
</dbReference>
<dbReference type="InterPro" id="IPR002562">
    <property type="entry name" value="3'-5'_exonuclease_dom"/>
</dbReference>
<keyword evidence="3" id="KW-1185">Reference proteome</keyword>
<dbReference type="SUPFAM" id="SSF53098">
    <property type="entry name" value="Ribonuclease H-like"/>
    <property type="match status" value="1"/>
</dbReference>
<comment type="caution">
    <text evidence="2">The sequence shown here is derived from an EMBL/GenBank/DDBJ whole genome shotgun (WGS) entry which is preliminary data.</text>
</comment>
<dbReference type="CDD" id="cd02325">
    <property type="entry name" value="R3H"/>
    <property type="match status" value="1"/>
</dbReference>
<dbReference type="GO" id="GO:0000175">
    <property type="term" value="F:3'-5'-RNA exonuclease activity"/>
    <property type="evidence" value="ECO:0007669"/>
    <property type="project" value="InterPro"/>
</dbReference>
<dbReference type="GO" id="GO:0071051">
    <property type="term" value="P:poly(A)-dependent snoRNA 3'-end processing"/>
    <property type="evidence" value="ECO:0007669"/>
    <property type="project" value="TreeGrafter"/>
</dbReference>
<dbReference type="GO" id="GO:0071035">
    <property type="term" value="P:nuclear polyadenylation-dependent rRNA catabolic process"/>
    <property type="evidence" value="ECO:0007669"/>
    <property type="project" value="TreeGrafter"/>
</dbReference>
<dbReference type="InterPro" id="IPR036397">
    <property type="entry name" value="RNaseH_sf"/>
</dbReference>
<evidence type="ECO:0000259" key="1">
    <source>
        <dbReference type="SMART" id="SM00474"/>
    </source>
</evidence>
<dbReference type="GO" id="GO:0003727">
    <property type="term" value="F:single-stranded RNA binding"/>
    <property type="evidence" value="ECO:0007669"/>
    <property type="project" value="TreeGrafter"/>
</dbReference>
<feature type="domain" description="3'-5' exonuclease" evidence="1">
    <location>
        <begin position="179"/>
        <end position="360"/>
    </location>
</feature>
<dbReference type="InterPro" id="IPR012337">
    <property type="entry name" value="RNaseH-like_sf"/>
</dbReference>
<gene>
    <name evidence="2" type="ORF">TrRE_jg1302</name>
</gene>
<accession>A0A9W7E3J2</accession>
<dbReference type="GO" id="GO:0071037">
    <property type="term" value="P:nuclear polyadenylation-dependent snRNA catabolic process"/>
    <property type="evidence" value="ECO:0007669"/>
    <property type="project" value="TreeGrafter"/>
</dbReference>
<dbReference type="GO" id="GO:0071040">
    <property type="term" value="P:nuclear polyadenylation-dependent antisense transcript catabolic process"/>
    <property type="evidence" value="ECO:0007669"/>
    <property type="project" value="TreeGrafter"/>
</dbReference>
<sequence length="504" mass="56604">MTRKEGKRQSVLTKAEVSKVTEYLDKFAKGLGNVELVLREDVVFPATSGESAANNVHLPHTLTGKERKLVHDLCSQSNIYHISVGERDSMTNPRRMVLSRNGSFEGVATASSLSNSTFRLRGFKPFAFSKEGGGLETGVSKDLRDNPGRCVRDIHDRFDFASMKETDLGSLERVKEEDVVYVDSLEKLRECGRYLREGGFGEIGFDLEMYNWSPFELGMVCLMQLSSGEKNFVIDVLADVEVWQGLREELGWIFADPSVVKIGHGISFDVKALSRDFGIVVVNAFDTHEAAKVLGLERVGLAHVCAEYGLPEGEEYKELKGKWQSSDWRVRPLDKDQILYGVMDVHYLVLLRVLMVRDLSREIWAMEGDAGERGVGEEVFKDALERHESVGDMKPARLRWSNSLMKVLKLSQARCLNIYDGSKRGSRSGSDVAKAVNSVKRGDENMIWKPRHDVLLKAMLKWRREAGEKLEVDEGSVCGTEYLVKIVRAVVLKQFTEKPRGGGE</sequence>
<evidence type="ECO:0000313" key="3">
    <source>
        <dbReference type="Proteomes" id="UP001165082"/>
    </source>
</evidence>
<dbReference type="InterPro" id="IPR036867">
    <property type="entry name" value="R3H_dom_sf"/>
</dbReference>
<dbReference type="GO" id="GO:0005730">
    <property type="term" value="C:nucleolus"/>
    <property type="evidence" value="ECO:0007669"/>
    <property type="project" value="TreeGrafter"/>
</dbReference>
<dbReference type="GO" id="GO:0071044">
    <property type="term" value="P:histone mRNA catabolic process"/>
    <property type="evidence" value="ECO:0007669"/>
    <property type="project" value="TreeGrafter"/>
</dbReference>
<dbReference type="PANTHER" id="PTHR12124">
    <property type="entry name" value="POLYMYOSITIS/SCLERODERMA AUTOANTIGEN-RELATED"/>
    <property type="match status" value="1"/>
</dbReference>
<dbReference type="Gene3D" id="3.30.420.10">
    <property type="entry name" value="Ribonuclease H-like superfamily/Ribonuclease H"/>
    <property type="match status" value="1"/>
</dbReference>
<dbReference type="OrthoDB" id="1920326at2759"/>